<keyword evidence="3" id="KW-1185">Reference proteome</keyword>
<feature type="region of interest" description="Disordered" evidence="1">
    <location>
        <begin position="171"/>
        <end position="192"/>
    </location>
</feature>
<dbReference type="EMBL" id="CP036425">
    <property type="protein sequence ID" value="QDU33199.1"/>
    <property type="molecule type" value="Genomic_DNA"/>
</dbReference>
<reference evidence="2 3" key="1">
    <citation type="submission" date="2019-02" db="EMBL/GenBank/DDBJ databases">
        <title>Deep-cultivation of Planctomycetes and their phenomic and genomic characterization uncovers novel biology.</title>
        <authorList>
            <person name="Wiegand S."/>
            <person name="Jogler M."/>
            <person name="Boedeker C."/>
            <person name="Pinto D."/>
            <person name="Vollmers J."/>
            <person name="Rivas-Marin E."/>
            <person name="Kohn T."/>
            <person name="Peeters S.H."/>
            <person name="Heuer A."/>
            <person name="Rast P."/>
            <person name="Oberbeckmann S."/>
            <person name="Bunk B."/>
            <person name="Jeske O."/>
            <person name="Meyerdierks A."/>
            <person name="Storesund J.E."/>
            <person name="Kallscheuer N."/>
            <person name="Luecker S."/>
            <person name="Lage O.M."/>
            <person name="Pohl T."/>
            <person name="Merkel B.J."/>
            <person name="Hornburger P."/>
            <person name="Mueller R.-W."/>
            <person name="Bruemmer F."/>
            <person name="Labrenz M."/>
            <person name="Spormann A.M."/>
            <person name="Op den Camp H."/>
            <person name="Overmann J."/>
            <person name="Amann R."/>
            <person name="Jetten M.S.M."/>
            <person name="Mascher T."/>
            <person name="Medema M.H."/>
            <person name="Devos D.P."/>
            <person name="Kaster A.-K."/>
            <person name="Ovreas L."/>
            <person name="Rohde M."/>
            <person name="Galperin M.Y."/>
            <person name="Jogler C."/>
        </authorList>
    </citation>
    <scope>NUCLEOTIDE SEQUENCE [LARGE SCALE GENOMIC DNA]</scope>
    <source>
        <strain evidence="2 3">KS4</strain>
    </source>
</reference>
<accession>A0A517YSI8</accession>
<organism evidence="2 3">
    <name type="scientific">Poriferisphaera corsica</name>
    <dbReference type="NCBI Taxonomy" id="2528020"/>
    <lineage>
        <taxon>Bacteria</taxon>
        <taxon>Pseudomonadati</taxon>
        <taxon>Planctomycetota</taxon>
        <taxon>Phycisphaerae</taxon>
        <taxon>Phycisphaerales</taxon>
        <taxon>Phycisphaeraceae</taxon>
        <taxon>Poriferisphaera</taxon>
    </lineage>
</organism>
<dbReference type="AlphaFoldDB" id="A0A517YSI8"/>
<dbReference type="Gene3D" id="3.40.50.10610">
    <property type="entry name" value="ABC-type transport auxiliary lipoprotein component"/>
    <property type="match status" value="1"/>
</dbReference>
<protein>
    <submittedName>
        <fullName evidence="2">Uncharacterized protein</fullName>
    </submittedName>
</protein>
<dbReference type="PROSITE" id="PS51257">
    <property type="entry name" value="PROKAR_LIPOPROTEIN"/>
    <property type="match status" value="1"/>
</dbReference>
<proteinExistence type="predicted"/>
<dbReference type="Proteomes" id="UP000317369">
    <property type="component" value="Chromosome"/>
</dbReference>
<feature type="compositionally biased region" description="Polar residues" evidence="1">
    <location>
        <begin position="181"/>
        <end position="192"/>
    </location>
</feature>
<feature type="region of interest" description="Disordered" evidence="1">
    <location>
        <begin position="262"/>
        <end position="282"/>
    </location>
</feature>
<evidence type="ECO:0000313" key="3">
    <source>
        <dbReference type="Proteomes" id="UP000317369"/>
    </source>
</evidence>
<sequence length="282" mass="31240">MPNNPRQDAMTSKQVMLILAATLLLQVLAGCTLFQSEKIDPMDVQSTGIYPRRQLWAVVPLRNESGSALDPDRGARIADTLAGRLETQPGIDVLPVNRVLAAMESLQMTEITTPAEALTLRHVLEVDALVVGTISAFDAYDPPKLGLGIELYVDDNLPWFRGVGDLSTLQQSSTDTLSRPVGSNNSAYQQNRSHQPLTVAVGYFDAAEPGTRDLLKQYAKDRGVKPSDKNNWRLYRINMDLYTEFVAHIVSDRLMQSETLRLNPPPPLAPSHVDEDIDPEFF</sequence>
<evidence type="ECO:0000313" key="2">
    <source>
        <dbReference type="EMBL" id="QDU33199.1"/>
    </source>
</evidence>
<name>A0A517YSI8_9BACT</name>
<evidence type="ECO:0000256" key="1">
    <source>
        <dbReference type="SAM" id="MobiDB-lite"/>
    </source>
</evidence>
<gene>
    <name evidence="2" type="ORF">KS4_12440</name>
</gene>
<dbReference type="KEGG" id="pcor:KS4_12440"/>